<proteinExistence type="predicted"/>
<accession>A0ABR1D1C3</accession>
<organism evidence="1 2">
    <name type="scientific">Necator americanus</name>
    <name type="common">Human hookworm</name>
    <dbReference type="NCBI Taxonomy" id="51031"/>
    <lineage>
        <taxon>Eukaryota</taxon>
        <taxon>Metazoa</taxon>
        <taxon>Ecdysozoa</taxon>
        <taxon>Nematoda</taxon>
        <taxon>Chromadorea</taxon>
        <taxon>Rhabditida</taxon>
        <taxon>Rhabditina</taxon>
        <taxon>Rhabditomorpha</taxon>
        <taxon>Strongyloidea</taxon>
        <taxon>Ancylostomatidae</taxon>
        <taxon>Bunostominae</taxon>
        <taxon>Necator</taxon>
    </lineage>
</organism>
<protein>
    <submittedName>
        <fullName evidence="1">Uncharacterized protein</fullName>
    </submittedName>
</protein>
<name>A0ABR1D1C3_NECAM</name>
<reference evidence="1 2" key="1">
    <citation type="submission" date="2023-08" db="EMBL/GenBank/DDBJ databases">
        <title>A Necator americanus chromosomal reference genome.</title>
        <authorList>
            <person name="Ilik V."/>
            <person name="Petrzelkova K.J."/>
            <person name="Pardy F."/>
            <person name="Fuh T."/>
            <person name="Niatou-Singa F.S."/>
            <person name="Gouil Q."/>
            <person name="Baker L."/>
            <person name="Ritchie M.E."/>
            <person name="Jex A.R."/>
            <person name="Gazzola D."/>
            <person name="Li H."/>
            <person name="Toshio Fujiwara R."/>
            <person name="Zhan B."/>
            <person name="Aroian R.V."/>
            <person name="Pafco B."/>
            <person name="Schwarz E.M."/>
        </authorList>
    </citation>
    <scope>NUCLEOTIDE SEQUENCE [LARGE SCALE GENOMIC DNA]</scope>
    <source>
        <strain evidence="1 2">Aroian</strain>
        <tissue evidence="1">Whole animal</tissue>
    </source>
</reference>
<dbReference type="EMBL" id="JAVFWL010000003">
    <property type="protein sequence ID" value="KAK6744328.1"/>
    <property type="molecule type" value="Genomic_DNA"/>
</dbReference>
<dbReference type="Proteomes" id="UP001303046">
    <property type="component" value="Unassembled WGS sequence"/>
</dbReference>
<comment type="caution">
    <text evidence="1">The sequence shown here is derived from an EMBL/GenBank/DDBJ whole genome shotgun (WGS) entry which is preliminary data.</text>
</comment>
<keyword evidence="2" id="KW-1185">Reference proteome</keyword>
<gene>
    <name evidence="1" type="primary">Necator_chrIII.g11947</name>
    <name evidence="1" type="ORF">RB195_011181</name>
</gene>
<sequence length="88" mass="10316">MRRRWPFPVKYMVASKRRELDAVTLERLPTSQYGGAKWLASRAILTNPIHRWNPSEVMVRAMVPFRSPPLAPLHRFERIRFGTTPISD</sequence>
<evidence type="ECO:0000313" key="1">
    <source>
        <dbReference type="EMBL" id="KAK6744328.1"/>
    </source>
</evidence>
<evidence type="ECO:0000313" key="2">
    <source>
        <dbReference type="Proteomes" id="UP001303046"/>
    </source>
</evidence>